<organism evidence="16 17">
    <name type="scientific">Sphingomonas crocodyli</name>
    <dbReference type="NCBI Taxonomy" id="1979270"/>
    <lineage>
        <taxon>Bacteria</taxon>
        <taxon>Pseudomonadati</taxon>
        <taxon>Pseudomonadota</taxon>
        <taxon>Alphaproteobacteria</taxon>
        <taxon>Sphingomonadales</taxon>
        <taxon>Sphingomonadaceae</taxon>
        <taxon>Sphingomonas</taxon>
    </lineage>
</organism>
<evidence type="ECO:0000256" key="11">
    <source>
        <dbReference type="PROSITE-ProRule" id="PRU01360"/>
    </source>
</evidence>
<dbReference type="InterPro" id="IPR036942">
    <property type="entry name" value="Beta-barrel_TonB_sf"/>
</dbReference>
<keyword evidence="5 11" id="KW-0812">Transmembrane</keyword>
<proteinExistence type="inferred from homology"/>
<dbReference type="Gene3D" id="2.40.170.20">
    <property type="entry name" value="TonB-dependent receptor, beta-barrel domain"/>
    <property type="match status" value="2"/>
</dbReference>
<sequence>MTTDRISKAVTRPSLLAAVSLLTLSIPATPVFAQDAPDSTAASTGGALEDIVVTARSRDEDLFEAPLSITSLSSADLERANVQDIAAVAQLSPGFYYTQQASFSSTRAAPSFRFRGMNNDTNDAIQQLGGTFVDGVYLLGGASSLTFDDIERVEVIKGPQSALFGRGTFSGAINFITREPSSHFSARASAGVETKGTRNFSLSAEGPITEGLYFRISGANNVKGAHFHTADGGDLGREETKAVNAQLLFKPNDNFRVRIRHSEVWQDDSRSAVVFMNASSPLLANAPNRCTTGTQPYFCGSVPNLGSRGVPNAVYSVATSLLPPAFARSNNPNILVDILNNNRSNPLVRNGLPYLDQTPSLNHAGLAGRFTRTSGEVGYKFDGGTSIDLVVSDSEARSTSAQTTSGDAGNAWVISPAILRDRSADLRISSNPSHRFTWLVGANAFRQKSLGGSAGTGAIPSTLDSTRVVAYNEPTVFNNQSMLKSKSLFGALGYEILDGLSLDVEGRYVIDKLTTSLGLATQTERTFKNFVPRAILTWQPVEDLTLYTSWARGALPGTTNSSFPLYSAAIQAQVNAIPGFSVNVADEKIDNYELGVKQKLGWFRYAITGYQMKWKNLKNAVNIPCPGNVCGPTIFGAFAGVTIGQSAKIKGIEVEMDAQLATGWTASISGSYTDAKYDRYFAPLAAAATGQTNASGKTIRGFPSVQGVFTTGYTMPVAGGWDGFINTDAAYTGKIYVDEINQSWIKPWVKWNLRVGGTRDGIRVEAYVENLLNNKTWLSGLRSTQSVYSIGTTSVSQVVATTVLPRLRTFGVRASYKFD</sequence>
<dbReference type="RefSeq" id="WP_127744976.1">
    <property type="nucleotide sequence ID" value="NZ_SACN01000002.1"/>
</dbReference>
<dbReference type="OrthoDB" id="9760494at2"/>
<feature type="domain" description="TonB-dependent receptor plug" evidence="15">
    <location>
        <begin position="62"/>
        <end position="172"/>
    </location>
</feature>
<dbReference type="GO" id="GO:0009279">
    <property type="term" value="C:cell outer membrane"/>
    <property type="evidence" value="ECO:0007669"/>
    <property type="project" value="UniProtKB-SubCell"/>
</dbReference>
<feature type="domain" description="TonB-dependent receptor-like beta-barrel" evidence="14">
    <location>
        <begin position="343"/>
        <end position="771"/>
    </location>
</feature>
<evidence type="ECO:0000256" key="10">
    <source>
        <dbReference type="ARBA" id="ARBA00023237"/>
    </source>
</evidence>
<dbReference type="PROSITE" id="PS52016">
    <property type="entry name" value="TONB_DEPENDENT_REC_3"/>
    <property type="match status" value="1"/>
</dbReference>
<evidence type="ECO:0000256" key="4">
    <source>
        <dbReference type="ARBA" id="ARBA00022496"/>
    </source>
</evidence>
<keyword evidence="13" id="KW-0732">Signal</keyword>
<dbReference type="SUPFAM" id="SSF56935">
    <property type="entry name" value="Porins"/>
    <property type="match status" value="1"/>
</dbReference>
<keyword evidence="17" id="KW-1185">Reference proteome</keyword>
<evidence type="ECO:0000256" key="12">
    <source>
        <dbReference type="RuleBase" id="RU003357"/>
    </source>
</evidence>
<protein>
    <submittedName>
        <fullName evidence="16">TonB-dependent receptor</fullName>
    </submittedName>
</protein>
<evidence type="ECO:0000256" key="1">
    <source>
        <dbReference type="ARBA" id="ARBA00004571"/>
    </source>
</evidence>
<keyword evidence="4" id="KW-0410">Iron transport</keyword>
<comment type="caution">
    <text evidence="16">The sequence shown here is derived from an EMBL/GenBank/DDBJ whole genome shotgun (WGS) entry which is preliminary data.</text>
</comment>
<reference evidence="16 17" key="1">
    <citation type="submission" date="2019-01" db="EMBL/GenBank/DDBJ databases">
        <authorList>
            <person name="Chen W.-M."/>
        </authorList>
    </citation>
    <scope>NUCLEOTIDE SEQUENCE [LARGE SCALE GENOMIC DNA]</scope>
    <source>
        <strain evidence="16 17">CCP-7</strain>
    </source>
</reference>
<dbReference type="Pfam" id="PF07715">
    <property type="entry name" value="Plug"/>
    <property type="match status" value="1"/>
</dbReference>
<comment type="similarity">
    <text evidence="11 12">Belongs to the TonB-dependent receptor family.</text>
</comment>
<accession>A0A437LZV1</accession>
<evidence type="ECO:0000256" key="6">
    <source>
        <dbReference type="ARBA" id="ARBA00023004"/>
    </source>
</evidence>
<keyword evidence="9 11" id="KW-0472">Membrane</keyword>
<dbReference type="PANTHER" id="PTHR32552:SF81">
    <property type="entry name" value="TONB-DEPENDENT OUTER MEMBRANE RECEPTOR"/>
    <property type="match status" value="1"/>
</dbReference>
<evidence type="ECO:0000259" key="14">
    <source>
        <dbReference type="Pfam" id="PF00593"/>
    </source>
</evidence>
<evidence type="ECO:0000259" key="15">
    <source>
        <dbReference type="Pfam" id="PF07715"/>
    </source>
</evidence>
<dbReference type="EMBL" id="SACN01000002">
    <property type="protein sequence ID" value="RVT90961.1"/>
    <property type="molecule type" value="Genomic_DNA"/>
</dbReference>
<keyword evidence="2 11" id="KW-0813">Transport</keyword>
<dbReference type="InterPro" id="IPR039426">
    <property type="entry name" value="TonB-dep_rcpt-like"/>
</dbReference>
<dbReference type="PANTHER" id="PTHR32552">
    <property type="entry name" value="FERRICHROME IRON RECEPTOR-RELATED"/>
    <property type="match status" value="1"/>
</dbReference>
<evidence type="ECO:0000313" key="17">
    <source>
        <dbReference type="Proteomes" id="UP000282971"/>
    </source>
</evidence>
<keyword evidence="10 11" id="KW-0998">Cell outer membrane</keyword>
<evidence type="ECO:0000256" key="3">
    <source>
        <dbReference type="ARBA" id="ARBA00022452"/>
    </source>
</evidence>
<dbReference type="Proteomes" id="UP000282971">
    <property type="component" value="Unassembled WGS sequence"/>
</dbReference>
<dbReference type="GO" id="GO:0006826">
    <property type="term" value="P:iron ion transport"/>
    <property type="evidence" value="ECO:0007669"/>
    <property type="project" value="UniProtKB-KW"/>
</dbReference>
<dbReference type="InterPro" id="IPR000531">
    <property type="entry name" value="Beta-barrel_TonB"/>
</dbReference>
<keyword evidence="16" id="KW-0675">Receptor</keyword>
<dbReference type="AlphaFoldDB" id="A0A437LZV1"/>
<dbReference type="Pfam" id="PF00593">
    <property type="entry name" value="TonB_dep_Rec_b-barrel"/>
    <property type="match status" value="1"/>
</dbReference>
<feature type="signal peptide" evidence="13">
    <location>
        <begin position="1"/>
        <end position="33"/>
    </location>
</feature>
<evidence type="ECO:0000256" key="7">
    <source>
        <dbReference type="ARBA" id="ARBA00023065"/>
    </source>
</evidence>
<comment type="subcellular location">
    <subcellularLocation>
        <location evidence="1 11">Cell outer membrane</location>
        <topology evidence="1 11">Multi-pass membrane protein</topology>
    </subcellularLocation>
</comment>
<gene>
    <name evidence="16" type="ORF">EOD43_15625</name>
</gene>
<evidence type="ECO:0000256" key="8">
    <source>
        <dbReference type="ARBA" id="ARBA00023077"/>
    </source>
</evidence>
<keyword evidence="6" id="KW-0408">Iron</keyword>
<keyword evidence="3 11" id="KW-1134">Transmembrane beta strand</keyword>
<evidence type="ECO:0000256" key="13">
    <source>
        <dbReference type="SAM" id="SignalP"/>
    </source>
</evidence>
<dbReference type="InterPro" id="IPR012910">
    <property type="entry name" value="Plug_dom"/>
</dbReference>
<feature type="chain" id="PRO_5019006411" evidence="13">
    <location>
        <begin position="34"/>
        <end position="819"/>
    </location>
</feature>
<evidence type="ECO:0000313" key="16">
    <source>
        <dbReference type="EMBL" id="RVT90961.1"/>
    </source>
</evidence>
<name>A0A437LZV1_9SPHN</name>
<keyword evidence="7" id="KW-0406">Ion transport</keyword>
<evidence type="ECO:0000256" key="5">
    <source>
        <dbReference type="ARBA" id="ARBA00022692"/>
    </source>
</evidence>
<evidence type="ECO:0000256" key="2">
    <source>
        <dbReference type="ARBA" id="ARBA00022448"/>
    </source>
</evidence>
<keyword evidence="8 12" id="KW-0798">TonB box</keyword>
<evidence type="ECO:0000256" key="9">
    <source>
        <dbReference type="ARBA" id="ARBA00023136"/>
    </source>
</evidence>